<reference evidence="1" key="1">
    <citation type="submission" date="2019-04" db="EMBL/GenBank/DDBJ databases">
        <title>Friends and foes A comparative genomics study of 23 Aspergillus species from section Flavi.</title>
        <authorList>
            <consortium name="DOE Joint Genome Institute"/>
            <person name="Kjaerbolling I."/>
            <person name="Vesth T."/>
            <person name="Frisvad J.C."/>
            <person name="Nybo J.L."/>
            <person name="Theobald S."/>
            <person name="Kildgaard S."/>
            <person name="Isbrandt T."/>
            <person name="Kuo A."/>
            <person name="Sato A."/>
            <person name="Lyhne E.K."/>
            <person name="Kogle M.E."/>
            <person name="Wiebenga A."/>
            <person name="Kun R.S."/>
            <person name="Lubbers R.J."/>
            <person name="Makela M.R."/>
            <person name="Barry K."/>
            <person name="Chovatia M."/>
            <person name="Clum A."/>
            <person name="Daum C."/>
            <person name="Haridas S."/>
            <person name="He G."/>
            <person name="LaButti K."/>
            <person name="Lipzen A."/>
            <person name="Mondo S."/>
            <person name="Riley R."/>
            <person name="Salamov A."/>
            <person name="Simmons B.A."/>
            <person name="Magnuson J.K."/>
            <person name="Henrissat B."/>
            <person name="Mortensen U.H."/>
            <person name="Larsen T.O."/>
            <person name="Devries R.P."/>
            <person name="Grigoriev I.V."/>
            <person name="Machida M."/>
            <person name="Baker S.E."/>
            <person name="Andersen M.R."/>
        </authorList>
    </citation>
    <scope>NUCLEOTIDE SEQUENCE</scope>
    <source>
        <strain evidence="1">CBS 117612</strain>
    </source>
</reference>
<name>A0A5N6YFU8_9EURO</name>
<dbReference type="OrthoDB" id="4177236at2759"/>
<accession>A0A5N6YFU8</accession>
<feature type="non-terminal residue" evidence="1">
    <location>
        <position position="168"/>
    </location>
</feature>
<dbReference type="AlphaFoldDB" id="A0A5N6YFU8"/>
<dbReference type="SUPFAM" id="SSF56112">
    <property type="entry name" value="Protein kinase-like (PK-like)"/>
    <property type="match status" value="1"/>
</dbReference>
<dbReference type="InterPro" id="IPR011009">
    <property type="entry name" value="Kinase-like_dom_sf"/>
</dbReference>
<dbReference type="Proteomes" id="UP000325558">
    <property type="component" value="Unassembled WGS sequence"/>
</dbReference>
<proteinExistence type="predicted"/>
<organism evidence="1">
    <name type="scientific">Aspergillus arachidicola</name>
    <dbReference type="NCBI Taxonomy" id="656916"/>
    <lineage>
        <taxon>Eukaryota</taxon>
        <taxon>Fungi</taxon>
        <taxon>Dikarya</taxon>
        <taxon>Ascomycota</taxon>
        <taxon>Pezizomycotina</taxon>
        <taxon>Eurotiomycetes</taxon>
        <taxon>Eurotiomycetidae</taxon>
        <taxon>Eurotiales</taxon>
        <taxon>Aspergillaceae</taxon>
        <taxon>Aspergillus</taxon>
        <taxon>Aspergillus subgen. Circumdati</taxon>
    </lineage>
</organism>
<dbReference type="Gene3D" id="3.90.1200.10">
    <property type="match status" value="1"/>
</dbReference>
<gene>
    <name evidence="1" type="ORF">BDV24DRAFT_127098</name>
</gene>
<evidence type="ECO:0000313" key="1">
    <source>
        <dbReference type="EMBL" id="KAE8344331.1"/>
    </source>
</evidence>
<protein>
    <recommendedName>
        <fullName evidence="2">Protein kinase domain-containing protein</fullName>
    </recommendedName>
</protein>
<dbReference type="EMBL" id="ML737124">
    <property type="protein sequence ID" value="KAE8344331.1"/>
    <property type="molecule type" value="Genomic_DNA"/>
</dbReference>
<evidence type="ECO:0008006" key="2">
    <source>
        <dbReference type="Google" id="ProtNLM"/>
    </source>
</evidence>
<sequence length="168" mass="19838">MNKGLLRRLSQSESPQYVQLLQRIVDTTLHGHRTLFTRGDLQPKNIVVERTGSYEDGCPAIKIMLIDWEVAGWYPEYWEFCSATILCRWKPAWLEVAPDILNPCPLEYLMMQVVYSTVFYRKDHVFCVINDRLWRYSDKRPTRVGYTCVFIRRLSVSVVVDQRNNKCL</sequence>